<organism evidence="1 2">
    <name type="scientific">Trachymyrmex cornetzi</name>
    <dbReference type="NCBI Taxonomy" id="471704"/>
    <lineage>
        <taxon>Eukaryota</taxon>
        <taxon>Metazoa</taxon>
        <taxon>Ecdysozoa</taxon>
        <taxon>Arthropoda</taxon>
        <taxon>Hexapoda</taxon>
        <taxon>Insecta</taxon>
        <taxon>Pterygota</taxon>
        <taxon>Neoptera</taxon>
        <taxon>Endopterygota</taxon>
        <taxon>Hymenoptera</taxon>
        <taxon>Apocrita</taxon>
        <taxon>Aculeata</taxon>
        <taxon>Formicoidea</taxon>
        <taxon>Formicidae</taxon>
        <taxon>Myrmicinae</taxon>
        <taxon>Trachymyrmex</taxon>
    </lineage>
</organism>
<gene>
    <name evidence="1" type="ORF">ALC57_04363</name>
</gene>
<proteinExistence type="predicted"/>
<keyword evidence="2" id="KW-1185">Reference proteome</keyword>
<sequence>MEIGEEIDSDHHPLVVSLRGGRGRKWGKGGRGEGQVGKYGMREVGRLEWREGDGNEKMKEMGERIREILGSIEKERGKERKGKEKKVEMRRVLREWRKDKGGGEEYRKQKREYKELCGNKKEEENERWGRKVEGARNEGQVWEIVNRERKKWKGINKEIEMRKWEEYFKELLGRVEGRVVRGEEERRSEGQKWI</sequence>
<dbReference type="EMBL" id="KQ979048">
    <property type="protein sequence ID" value="KYN23219.1"/>
    <property type="molecule type" value="Genomic_DNA"/>
</dbReference>
<evidence type="ECO:0000313" key="1">
    <source>
        <dbReference type="EMBL" id="KYN23219.1"/>
    </source>
</evidence>
<protein>
    <submittedName>
        <fullName evidence="1">Uncharacterized protein</fullName>
    </submittedName>
</protein>
<accession>A0A151JCA7</accession>
<reference evidence="1 2" key="1">
    <citation type="submission" date="2015-09" db="EMBL/GenBank/DDBJ databases">
        <title>Trachymyrmex cornetzi WGS genome.</title>
        <authorList>
            <person name="Nygaard S."/>
            <person name="Hu H."/>
            <person name="Boomsma J."/>
            <person name="Zhang G."/>
        </authorList>
    </citation>
    <scope>NUCLEOTIDE SEQUENCE [LARGE SCALE GENOMIC DNA]</scope>
    <source>
        <strain evidence="1">Tcor2-1</strain>
        <tissue evidence="1">Whole body</tissue>
    </source>
</reference>
<name>A0A151JCA7_9HYME</name>
<evidence type="ECO:0000313" key="2">
    <source>
        <dbReference type="Proteomes" id="UP000078492"/>
    </source>
</evidence>
<dbReference type="Proteomes" id="UP000078492">
    <property type="component" value="Unassembled WGS sequence"/>
</dbReference>
<dbReference type="AlphaFoldDB" id="A0A151JCA7"/>